<proteinExistence type="predicted"/>
<comment type="caution">
    <text evidence="2">The sequence shown here is derived from an EMBL/GenBank/DDBJ whole genome shotgun (WGS) entry which is preliminary data.</text>
</comment>
<feature type="signal peptide" evidence="1">
    <location>
        <begin position="1"/>
        <end position="20"/>
    </location>
</feature>
<organism evidence="2 3">
    <name type="scientific">Runella defluvii</name>
    <dbReference type="NCBI Taxonomy" id="370973"/>
    <lineage>
        <taxon>Bacteria</taxon>
        <taxon>Pseudomonadati</taxon>
        <taxon>Bacteroidota</taxon>
        <taxon>Cytophagia</taxon>
        <taxon>Cytophagales</taxon>
        <taxon>Spirosomataceae</taxon>
        <taxon>Runella</taxon>
    </lineage>
</organism>
<accession>A0A7W6EQX7</accession>
<name>A0A7W6EQX7_9BACT</name>
<dbReference type="AlphaFoldDB" id="A0A7W6EQX7"/>
<feature type="chain" id="PRO_5031221609" description="Outer membrane protein beta-barrel domain-containing protein" evidence="1">
    <location>
        <begin position="21"/>
        <end position="214"/>
    </location>
</feature>
<protein>
    <recommendedName>
        <fullName evidence="4">Outer membrane protein beta-barrel domain-containing protein</fullName>
    </recommendedName>
</protein>
<evidence type="ECO:0008006" key="4">
    <source>
        <dbReference type="Google" id="ProtNLM"/>
    </source>
</evidence>
<evidence type="ECO:0000313" key="3">
    <source>
        <dbReference type="Proteomes" id="UP000541352"/>
    </source>
</evidence>
<keyword evidence="3" id="KW-1185">Reference proteome</keyword>
<dbReference type="Proteomes" id="UP000541352">
    <property type="component" value="Unassembled WGS sequence"/>
</dbReference>
<dbReference type="RefSeq" id="WP_183974724.1">
    <property type="nucleotide sequence ID" value="NZ_JACIBY010000005.1"/>
</dbReference>
<gene>
    <name evidence="2" type="ORF">FHS57_002928</name>
</gene>
<sequence>MKKLYLVALLSMLVGVQSYAQRFVKIDEDSRRFWMNVGVGPGLMKAGGSYDFSPFFLPKTAPTWQVFLSPYYMASNRFNVGLKLGGFFRPSFEDVESKSIIQQKFTSFGLLYADYYLSSPYRILERPWKPRFYLGLGAGVSYIGKLEAKDLLTENRFTFRRKNQDAFITVAPKIGVSFRYIKLEIEHTLTTPFNPDITSITIISALPLGNPRYY</sequence>
<dbReference type="EMBL" id="JACIBY010000005">
    <property type="protein sequence ID" value="MBB3838922.1"/>
    <property type="molecule type" value="Genomic_DNA"/>
</dbReference>
<evidence type="ECO:0000313" key="2">
    <source>
        <dbReference type="EMBL" id="MBB3838922.1"/>
    </source>
</evidence>
<reference evidence="2 3" key="1">
    <citation type="submission" date="2020-08" db="EMBL/GenBank/DDBJ databases">
        <title>Genomic Encyclopedia of Type Strains, Phase IV (KMG-IV): sequencing the most valuable type-strain genomes for metagenomic binning, comparative biology and taxonomic classification.</title>
        <authorList>
            <person name="Goeker M."/>
        </authorList>
    </citation>
    <scope>NUCLEOTIDE SEQUENCE [LARGE SCALE GENOMIC DNA]</scope>
    <source>
        <strain evidence="2 3">DSM 17976</strain>
    </source>
</reference>
<evidence type="ECO:0000256" key="1">
    <source>
        <dbReference type="SAM" id="SignalP"/>
    </source>
</evidence>
<keyword evidence="1" id="KW-0732">Signal</keyword>